<dbReference type="PANTHER" id="PTHR13271:SF34">
    <property type="entry name" value="N-LYSINE METHYLTRANSFERASE SETD6"/>
    <property type="match status" value="1"/>
</dbReference>
<evidence type="ECO:0000259" key="2">
    <source>
        <dbReference type="PROSITE" id="PS50280"/>
    </source>
</evidence>
<dbReference type="PROSITE" id="PS50280">
    <property type="entry name" value="SET"/>
    <property type="match status" value="1"/>
</dbReference>
<evidence type="ECO:0000313" key="4">
    <source>
        <dbReference type="Proteomes" id="UP000187283"/>
    </source>
</evidence>
<keyword evidence="3" id="KW-0489">Methyltransferase</keyword>
<dbReference type="InterPro" id="IPR046341">
    <property type="entry name" value="SET_dom_sf"/>
</dbReference>
<feature type="compositionally biased region" description="Basic and acidic residues" evidence="1">
    <location>
        <begin position="319"/>
        <end position="329"/>
    </location>
</feature>
<protein>
    <submittedName>
        <fullName evidence="3">Ribosomal lysine N-methyltransferase 3</fullName>
    </submittedName>
</protein>
<dbReference type="OrthoDB" id="42889at2759"/>
<proteinExistence type="predicted"/>
<feature type="domain" description="SET" evidence="2">
    <location>
        <begin position="27"/>
        <end position="436"/>
    </location>
</feature>
<dbReference type="InterPro" id="IPR050600">
    <property type="entry name" value="SETD3_SETD6_MTase"/>
</dbReference>
<evidence type="ECO:0000256" key="1">
    <source>
        <dbReference type="SAM" id="MobiDB-lite"/>
    </source>
</evidence>
<dbReference type="STRING" id="133412.A0A1R1Y747"/>
<dbReference type="Gene3D" id="3.90.1410.10">
    <property type="entry name" value="set domain protein methyltransferase, domain 1"/>
    <property type="match status" value="2"/>
</dbReference>
<dbReference type="GO" id="GO:0032259">
    <property type="term" value="P:methylation"/>
    <property type="evidence" value="ECO:0007669"/>
    <property type="project" value="UniProtKB-KW"/>
</dbReference>
<keyword evidence="4" id="KW-1185">Reference proteome</keyword>
<feature type="compositionally biased region" description="Acidic residues" evidence="1">
    <location>
        <begin position="400"/>
        <end position="409"/>
    </location>
</feature>
<dbReference type="SUPFAM" id="SSF82199">
    <property type="entry name" value="SET domain"/>
    <property type="match status" value="2"/>
</dbReference>
<dbReference type="Proteomes" id="UP000187283">
    <property type="component" value="Unassembled WGS sequence"/>
</dbReference>
<feature type="region of interest" description="Disordered" evidence="1">
    <location>
        <begin position="634"/>
        <end position="653"/>
    </location>
</feature>
<dbReference type="PANTHER" id="PTHR13271">
    <property type="entry name" value="UNCHARACTERIZED PUTATIVE METHYLTRANSFERASE"/>
    <property type="match status" value="1"/>
</dbReference>
<dbReference type="GO" id="GO:0005634">
    <property type="term" value="C:nucleus"/>
    <property type="evidence" value="ECO:0007669"/>
    <property type="project" value="TreeGrafter"/>
</dbReference>
<reference evidence="3 4" key="1">
    <citation type="submission" date="2017-01" db="EMBL/GenBank/DDBJ databases">
        <authorList>
            <person name="Mah S.A."/>
            <person name="Swanson W.J."/>
            <person name="Moy G.W."/>
            <person name="Vacquier V.D."/>
        </authorList>
    </citation>
    <scope>NUCLEOTIDE SEQUENCE [LARGE SCALE GENOMIC DNA]</scope>
    <source>
        <strain evidence="3 4">GSMNP</strain>
    </source>
</reference>
<sequence length="698" mass="78662">MGPISLNQSRKILLEWFKDNKIGYDPKIIEIKTSDSYLENDDEFNQAIGFSVFARTNIPEDETIAQISKKAIISPKKGPLSNLLDPLNISGELALVVTVMYELSLLEDGPFWGYLQSLPYSSDIPLLWPEPDQKYLIGSQVHDFLVSDYKKLLLQHEFLKNHLFSKHPNYFHTRKTNPQIPSLKPHKRSFQEMDASSTSPQPPHSICPSPAIDFYSFPEFVRVYSLITSRAFEVDAYLGICLVPFADLFNHKSAIEDVHVVSDTDVCLACGELVGCEHTSPHPDQDEISNDDTNSIVDEFSDYSGDDDSSDSSSVENLDEYRSDEEHLMNRSGSDSDYVSDDDQTSDKSDDDDDDVLAGEELPLLVSIDPSSSNKSSKKNSTISNKKSRSSSTNNKHDDDYDDAFTDSDDDDESHFIEITSIKPIKKSKEIFNTYGMHSNAYFLNRYGFYDPHNDQYDTSPIQLTQIYQKKDKLPNVPEKFLANHAKFSLPILKSFATLLAEISNCQPELDSCEFDLFCDRMKLALSQPNFSAPQNVDFDIDSCSLAPPLVSPDKNSPSFKPTPLVDLEAFGLNKSTHSINLNSPICSPNNNFGVDFYFCANGYPNFSFLAILSILCMNADEIEPVVHSPLNEKIKSQPRLQSKAQEERPQKVRVHGQQVLGAPIVQPTHIPATPRYCQPHETWPTERPKQFLAKIRV</sequence>
<organism evidence="3 4">
    <name type="scientific">Smittium culicis</name>
    <dbReference type="NCBI Taxonomy" id="133412"/>
    <lineage>
        <taxon>Eukaryota</taxon>
        <taxon>Fungi</taxon>
        <taxon>Fungi incertae sedis</taxon>
        <taxon>Zoopagomycota</taxon>
        <taxon>Kickxellomycotina</taxon>
        <taxon>Harpellomycetes</taxon>
        <taxon>Harpellales</taxon>
        <taxon>Legeriomycetaceae</taxon>
        <taxon>Smittium</taxon>
    </lineage>
</organism>
<dbReference type="GO" id="GO:0016279">
    <property type="term" value="F:protein-lysine N-methyltransferase activity"/>
    <property type="evidence" value="ECO:0007669"/>
    <property type="project" value="UniProtKB-ARBA"/>
</dbReference>
<gene>
    <name evidence="3" type="ORF">AYI70_g2628</name>
</gene>
<feature type="compositionally biased region" description="Low complexity" evidence="1">
    <location>
        <begin position="371"/>
        <end position="394"/>
    </location>
</feature>
<name>A0A1R1Y747_9FUNG</name>
<feature type="region of interest" description="Disordered" evidence="1">
    <location>
        <begin position="279"/>
        <end position="409"/>
    </location>
</feature>
<dbReference type="EMBL" id="LSSN01000669">
    <property type="protein sequence ID" value="OMJ22817.1"/>
    <property type="molecule type" value="Genomic_DNA"/>
</dbReference>
<dbReference type="InterPro" id="IPR001214">
    <property type="entry name" value="SET_dom"/>
</dbReference>
<comment type="caution">
    <text evidence="3">The sequence shown here is derived from an EMBL/GenBank/DDBJ whole genome shotgun (WGS) entry which is preliminary data.</text>
</comment>
<accession>A0A1R1Y747</accession>
<feature type="compositionally biased region" description="Acidic residues" evidence="1">
    <location>
        <begin position="299"/>
        <end position="310"/>
    </location>
</feature>
<dbReference type="CDD" id="cd10527">
    <property type="entry name" value="SET_LSMT"/>
    <property type="match status" value="1"/>
</dbReference>
<feature type="compositionally biased region" description="Acidic residues" evidence="1">
    <location>
        <begin position="338"/>
        <end position="358"/>
    </location>
</feature>
<dbReference type="AlphaFoldDB" id="A0A1R1Y747"/>
<evidence type="ECO:0000313" key="3">
    <source>
        <dbReference type="EMBL" id="OMJ22817.1"/>
    </source>
</evidence>
<keyword evidence="3" id="KW-0808">Transferase</keyword>